<dbReference type="GO" id="GO:0016987">
    <property type="term" value="F:sigma factor activity"/>
    <property type="evidence" value="ECO:0007669"/>
    <property type="project" value="UniProtKB-KW"/>
</dbReference>
<dbReference type="Gene3D" id="1.10.10.10">
    <property type="entry name" value="Winged helix-like DNA-binding domain superfamily/Winged helix DNA-binding domain"/>
    <property type="match status" value="2"/>
</dbReference>
<evidence type="ECO:0000256" key="3">
    <source>
        <dbReference type="ARBA" id="ARBA00023082"/>
    </source>
</evidence>
<protein>
    <submittedName>
        <fullName evidence="8">Rna polymerase sigma factor sigd protein</fullName>
    </submittedName>
</protein>
<keyword evidence="5" id="KW-0804">Transcription</keyword>
<dbReference type="AlphaFoldDB" id="A0A7J6VYA6"/>
<dbReference type="PROSITE" id="PS00715">
    <property type="entry name" value="SIGMA70_1"/>
    <property type="match status" value="1"/>
</dbReference>
<feature type="domain" description="RNA polymerase sigma-70" evidence="6">
    <location>
        <begin position="230"/>
        <end position="243"/>
    </location>
</feature>
<dbReference type="GO" id="GO:0003677">
    <property type="term" value="F:DNA binding"/>
    <property type="evidence" value="ECO:0007669"/>
    <property type="project" value="UniProtKB-KW"/>
</dbReference>
<dbReference type="PANTHER" id="PTHR30603">
    <property type="entry name" value="RNA POLYMERASE SIGMA FACTOR RPO"/>
    <property type="match status" value="1"/>
</dbReference>
<evidence type="ECO:0000256" key="1">
    <source>
        <dbReference type="ARBA" id="ARBA00007788"/>
    </source>
</evidence>
<dbReference type="CDD" id="cd06171">
    <property type="entry name" value="Sigma70_r4"/>
    <property type="match status" value="1"/>
</dbReference>
<organism evidence="8 9">
    <name type="scientific">Thalictrum thalictroides</name>
    <name type="common">Rue-anemone</name>
    <name type="synonym">Anemone thalictroides</name>
    <dbReference type="NCBI Taxonomy" id="46969"/>
    <lineage>
        <taxon>Eukaryota</taxon>
        <taxon>Viridiplantae</taxon>
        <taxon>Streptophyta</taxon>
        <taxon>Embryophyta</taxon>
        <taxon>Tracheophyta</taxon>
        <taxon>Spermatophyta</taxon>
        <taxon>Magnoliopsida</taxon>
        <taxon>Ranunculales</taxon>
        <taxon>Ranunculaceae</taxon>
        <taxon>Thalictroideae</taxon>
        <taxon>Thalictrum</taxon>
    </lineage>
</organism>
<dbReference type="PRINTS" id="PR00046">
    <property type="entry name" value="SIGMA70FCT"/>
</dbReference>
<dbReference type="InterPro" id="IPR000943">
    <property type="entry name" value="RNA_pol_sigma70"/>
</dbReference>
<evidence type="ECO:0000256" key="2">
    <source>
        <dbReference type="ARBA" id="ARBA00023015"/>
    </source>
</evidence>
<evidence type="ECO:0000313" key="9">
    <source>
        <dbReference type="Proteomes" id="UP000554482"/>
    </source>
</evidence>
<keyword evidence="3" id="KW-0731">Sigma factor</keyword>
<dbReference type="OrthoDB" id="206108at2759"/>
<dbReference type="InterPro" id="IPR014284">
    <property type="entry name" value="RNA_pol_sigma-70_dom"/>
</dbReference>
<name>A0A7J6VYA6_THATH</name>
<dbReference type="SUPFAM" id="SSF88946">
    <property type="entry name" value="Sigma2 domain of RNA polymerase sigma factors"/>
    <property type="match status" value="1"/>
</dbReference>
<dbReference type="InterPro" id="IPR013325">
    <property type="entry name" value="RNA_pol_sigma_r2"/>
</dbReference>
<dbReference type="GO" id="GO:0006352">
    <property type="term" value="P:DNA-templated transcription initiation"/>
    <property type="evidence" value="ECO:0007669"/>
    <property type="project" value="InterPro"/>
</dbReference>
<feature type="domain" description="RNA polymerase sigma-70" evidence="7">
    <location>
        <begin position="399"/>
        <end position="425"/>
    </location>
</feature>
<sequence length="440" mass="50130">MATVCSSTNNSPNLSTISLYSVPTIPSIRSLQPLPSPSSSCNHIGLSLVSEDTLTTAAAAEAFALADAAAQAARDVLMLLHEESEFQSHRDTMLESSNVGPMSVMRRRIRRRKRQKEELPNEDSNANNMEMQFSFRKSSSACLTPKEEAEFTLYLKEGARLEAVRTRALQMRESDFTTSKWAESLGMKRSSLERTLCKARESREQIIISYRRLVVSIATGYKGKGLSLQDLIQEGSIGLLRGAEKFDPKKGYKLSTYAYWWIKQAIIRAIANKSRLIRLPGSMCDMVPKIAEANNELSRRLQRQPTYNEISDMIDIRVSSIRLVCTRNRPPISLNQTLTDKGCMTLQDIIPGPEELRPEIMVNKHVMKKEIHRFLTKLTEREEFIVRLYFGLNGETPRSREEIARLLSLSRERVRQIHYIALTKLRYFNKIDNILGVYMT</sequence>
<dbReference type="Gene3D" id="1.10.601.10">
    <property type="entry name" value="RNA Polymerase Primary Sigma Factor"/>
    <property type="match status" value="1"/>
</dbReference>
<dbReference type="Pfam" id="PF04539">
    <property type="entry name" value="Sigma70_r3"/>
    <property type="match status" value="1"/>
</dbReference>
<evidence type="ECO:0000256" key="4">
    <source>
        <dbReference type="ARBA" id="ARBA00023125"/>
    </source>
</evidence>
<dbReference type="InterPro" id="IPR007627">
    <property type="entry name" value="RNA_pol_sigma70_r2"/>
</dbReference>
<dbReference type="SUPFAM" id="SSF88659">
    <property type="entry name" value="Sigma3 and sigma4 domains of RNA polymerase sigma factors"/>
    <property type="match status" value="2"/>
</dbReference>
<evidence type="ECO:0000313" key="8">
    <source>
        <dbReference type="EMBL" id="KAF5189085.1"/>
    </source>
</evidence>
<accession>A0A7J6VYA6</accession>
<comment type="similarity">
    <text evidence="1">Belongs to the sigma-70 factor family.</text>
</comment>
<evidence type="ECO:0000259" key="6">
    <source>
        <dbReference type="PROSITE" id="PS00715"/>
    </source>
</evidence>
<dbReference type="InterPro" id="IPR050239">
    <property type="entry name" value="Sigma-70_RNA_pol_init_factors"/>
</dbReference>
<dbReference type="InterPro" id="IPR007624">
    <property type="entry name" value="RNA_pol_sigma70_r3"/>
</dbReference>
<dbReference type="InterPro" id="IPR013324">
    <property type="entry name" value="RNA_pol_sigma_r3/r4-like"/>
</dbReference>
<keyword evidence="2" id="KW-0805">Transcription regulation</keyword>
<dbReference type="PROSITE" id="PS00716">
    <property type="entry name" value="SIGMA70_2"/>
    <property type="match status" value="1"/>
</dbReference>
<evidence type="ECO:0000256" key="5">
    <source>
        <dbReference type="ARBA" id="ARBA00023163"/>
    </source>
</evidence>
<dbReference type="Proteomes" id="UP000554482">
    <property type="component" value="Unassembled WGS sequence"/>
</dbReference>
<proteinExistence type="inferred from homology"/>
<dbReference type="NCBIfam" id="TIGR02937">
    <property type="entry name" value="sigma70-ECF"/>
    <property type="match status" value="1"/>
</dbReference>
<comment type="caution">
    <text evidence="8">The sequence shown here is derived from an EMBL/GenBank/DDBJ whole genome shotgun (WGS) entry which is preliminary data.</text>
</comment>
<dbReference type="PANTHER" id="PTHR30603:SF47">
    <property type="entry name" value="RNA POLYMERASE SIGMA FACTOR SIGD, CHLOROPLASTIC"/>
    <property type="match status" value="1"/>
</dbReference>
<reference evidence="8 9" key="1">
    <citation type="submission" date="2020-06" db="EMBL/GenBank/DDBJ databases">
        <title>Transcriptomic and genomic resources for Thalictrum thalictroides and T. hernandezii: Facilitating candidate gene discovery in an emerging model plant lineage.</title>
        <authorList>
            <person name="Arias T."/>
            <person name="Riano-Pachon D.M."/>
            <person name="Di Stilio V.S."/>
        </authorList>
    </citation>
    <scope>NUCLEOTIDE SEQUENCE [LARGE SCALE GENOMIC DNA]</scope>
    <source>
        <strain evidence="9">cv. WT478/WT964</strain>
        <tissue evidence="8">Leaves</tissue>
    </source>
</reference>
<keyword evidence="4" id="KW-0238">DNA-binding</keyword>
<dbReference type="InterPro" id="IPR036388">
    <property type="entry name" value="WH-like_DNA-bd_sf"/>
</dbReference>
<evidence type="ECO:0000259" key="7">
    <source>
        <dbReference type="PROSITE" id="PS00716"/>
    </source>
</evidence>
<dbReference type="EMBL" id="JABWDY010025989">
    <property type="protein sequence ID" value="KAF5189085.1"/>
    <property type="molecule type" value="Genomic_DNA"/>
</dbReference>
<keyword evidence="9" id="KW-1185">Reference proteome</keyword>
<dbReference type="Pfam" id="PF04545">
    <property type="entry name" value="Sigma70_r4"/>
    <property type="match status" value="1"/>
</dbReference>
<dbReference type="InterPro" id="IPR007630">
    <property type="entry name" value="RNA_pol_sigma70_r4"/>
</dbReference>
<dbReference type="Pfam" id="PF04542">
    <property type="entry name" value="Sigma70_r2"/>
    <property type="match status" value="1"/>
</dbReference>
<gene>
    <name evidence="8" type="ORF">FRX31_021330</name>
</gene>